<organism evidence="8 9">
    <name type="scientific">Corynespora cassiicola Philippines</name>
    <dbReference type="NCBI Taxonomy" id="1448308"/>
    <lineage>
        <taxon>Eukaryota</taxon>
        <taxon>Fungi</taxon>
        <taxon>Dikarya</taxon>
        <taxon>Ascomycota</taxon>
        <taxon>Pezizomycotina</taxon>
        <taxon>Dothideomycetes</taxon>
        <taxon>Pleosporomycetidae</taxon>
        <taxon>Pleosporales</taxon>
        <taxon>Corynesporascaceae</taxon>
        <taxon>Corynespora</taxon>
    </lineage>
</organism>
<evidence type="ECO:0000256" key="6">
    <source>
        <dbReference type="SAM" id="SignalP"/>
    </source>
</evidence>
<keyword evidence="2" id="KW-0285">Flavoprotein</keyword>
<evidence type="ECO:0000259" key="7">
    <source>
        <dbReference type="Pfam" id="PF01494"/>
    </source>
</evidence>
<dbReference type="InterPro" id="IPR002938">
    <property type="entry name" value="FAD-bd"/>
</dbReference>
<dbReference type="AlphaFoldDB" id="A0A2T2N1R7"/>
<sequence>MHIIIVGAGLAGLSTAISLSHSSTGHKILLLESAPQLAEVGAGVQLTPVATRQFLRWGLGPSLLAAAAVPENWLLRRGSDGEVLNCVPMRKLEGVYGAPYIVVHRADLHRILHEHAVNRGVEFRLNSRVVEYGFEEGWLRLDNGEKLEADLVVACDGINSTARELFLKENEGAGQDWLEKTGWAAYRAMADVEDVKSDPLTKEIVAEHAGNCWADADKSIMTYMVRDSEKLNLVISHPDDIDTSKWTREQSYAELTRLTADMDPRVRRLIELVNSPINNWPVFQVRTLPRWISNSGKFVLIGDAVHAMAFYLSMGVSLAVEDAAALTFALELHTSSSSSVPLSKAMSLFERIRKSRAEAVRDASLHAGKMLHIPPGKDREIRDAAARNDGLNDDIKGLSFLTEWKSYGITDKTIRDWCYGYDVEKAIKDLPLEESLP</sequence>
<keyword evidence="9" id="KW-1185">Reference proteome</keyword>
<evidence type="ECO:0000313" key="9">
    <source>
        <dbReference type="Proteomes" id="UP000240883"/>
    </source>
</evidence>
<dbReference type="EMBL" id="KZ678156">
    <property type="protein sequence ID" value="PSN59395.1"/>
    <property type="molecule type" value="Genomic_DNA"/>
</dbReference>
<feature type="domain" description="FAD-binding" evidence="7">
    <location>
        <begin position="3"/>
        <end position="335"/>
    </location>
</feature>
<dbReference type="Proteomes" id="UP000240883">
    <property type="component" value="Unassembled WGS sequence"/>
</dbReference>
<reference evidence="8 9" key="1">
    <citation type="journal article" date="2018" name="Front. Microbiol.">
        <title>Genome-Wide Analysis of Corynespora cassiicola Leaf Fall Disease Putative Effectors.</title>
        <authorList>
            <person name="Lopez D."/>
            <person name="Ribeiro S."/>
            <person name="Label P."/>
            <person name="Fumanal B."/>
            <person name="Venisse J.S."/>
            <person name="Kohler A."/>
            <person name="de Oliveira R.R."/>
            <person name="Labutti K."/>
            <person name="Lipzen A."/>
            <person name="Lail K."/>
            <person name="Bauer D."/>
            <person name="Ohm R.A."/>
            <person name="Barry K.W."/>
            <person name="Spatafora J."/>
            <person name="Grigoriev I.V."/>
            <person name="Martin F.M."/>
            <person name="Pujade-Renaud V."/>
        </authorList>
    </citation>
    <scope>NUCLEOTIDE SEQUENCE [LARGE SCALE GENOMIC DNA]</scope>
    <source>
        <strain evidence="8 9">Philippines</strain>
    </source>
</reference>
<dbReference type="GO" id="GO:0071949">
    <property type="term" value="F:FAD binding"/>
    <property type="evidence" value="ECO:0007669"/>
    <property type="project" value="InterPro"/>
</dbReference>
<dbReference type="InterPro" id="IPR036188">
    <property type="entry name" value="FAD/NAD-bd_sf"/>
</dbReference>
<dbReference type="InterPro" id="IPR050493">
    <property type="entry name" value="FAD-dep_Monooxygenase_BioMet"/>
</dbReference>
<evidence type="ECO:0000256" key="3">
    <source>
        <dbReference type="ARBA" id="ARBA00022827"/>
    </source>
</evidence>
<keyword evidence="5" id="KW-0503">Monooxygenase</keyword>
<name>A0A2T2N1R7_CORCC</name>
<evidence type="ECO:0000256" key="5">
    <source>
        <dbReference type="ARBA" id="ARBA00023033"/>
    </source>
</evidence>
<feature type="signal peptide" evidence="6">
    <location>
        <begin position="1"/>
        <end position="16"/>
    </location>
</feature>
<dbReference type="PANTHER" id="PTHR13789:SF306">
    <property type="entry name" value="HYDROXYLASE, PUTATIVE-RELATED"/>
    <property type="match status" value="1"/>
</dbReference>
<proteinExistence type="inferred from homology"/>
<dbReference type="GO" id="GO:0004497">
    <property type="term" value="F:monooxygenase activity"/>
    <property type="evidence" value="ECO:0007669"/>
    <property type="project" value="UniProtKB-KW"/>
</dbReference>
<dbReference type="STRING" id="1448308.A0A2T2N1R7"/>
<dbReference type="Gene3D" id="3.50.50.60">
    <property type="entry name" value="FAD/NAD(P)-binding domain"/>
    <property type="match status" value="1"/>
</dbReference>
<evidence type="ECO:0000256" key="1">
    <source>
        <dbReference type="ARBA" id="ARBA00007992"/>
    </source>
</evidence>
<dbReference type="SUPFAM" id="SSF51905">
    <property type="entry name" value="FAD/NAD(P)-binding domain"/>
    <property type="match status" value="1"/>
</dbReference>
<keyword evidence="4" id="KW-0560">Oxidoreductase</keyword>
<keyword evidence="3" id="KW-0274">FAD</keyword>
<comment type="similarity">
    <text evidence="1">Belongs to the paxM FAD-dependent monooxygenase family.</text>
</comment>
<protein>
    <submittedName>
        <fullName evidence="8">Salicylate hydroxylase</fullName>
    </submittedName>
</protein>
<feature type="chain" id="PRO_5015437352" evidence="6">
    <location>
        <begin position="17"/>
        <end position="437"/>
    </location>
</feature>
<evidence type="ECO:0000256" key="2">
    <source>
        <dbReference type="ARBA" id="ARBA00022630"/>
    </source>
</evidence>
<dbReference type="PRINTS" id="PR00420">
    <property type="entry name" value="RNGMNOXGNASE"/>
</dbReference>
<dbReference type="OrthoDB" id="16820at2759"/>
<dbReference type="Pfam" id="PF01494">
    <property type="entry name" value="FAD_binding_3"/>
    <property type="match status" value="1"/>
</dbReference>
<evidence type="ECO:0000256" key="4">
    <source>
        <dbReference type="ARBA" id="ARBA00023002"/>
    </source>
</evidence>
<accession>A0A2T2N1R7</accession>
<dbReference type="SUPFAM" id="SSF54373">
    <property type="entry name" value="FAD-linked reductases, C-terminal domain"/>
    <property type="match status" value="1"/>
</dbReference>
<evidence type="ECO:0000313" key="8">
    <source>
        <dbReference type="EMBL" id="PSN59395.1"/>
    </source>
</evidence>
<gene>
    <name evidence="8" type="ORF">BS50DRAFT_594639</name>
</gene>
<keyword evidence="6" id="KW-0732">Signal</keyword>
<dbReference type="PANTHER" id="PTHR13789">
    <property type="entry name" value="MONOOXYGENASE"/>
    <property type="match status" value="1"/>
</dbReference>